<feature type="transmembrane region" description="Helical" evidence="1">
    <location>
        <begin position="112"/>
        <end position="128"/>
    </location>
</feature>
<evidence type="ECO:0000313" key="4">
    <source>
        <dbReference type="Proteomes" id="UP000217005"/>
    </source>
</evidence>
<comment type="caution">
    <text evidence="3">The sequence shown here is derived from an EMBL/GenBank/DDBJ whole genome shotgun (WGS) entry which is preliminary data.</text>
</comment>
<keyword evidence="1" id="KW-0472">Membrane</keyword>
<evidence type="ECO:0000313" key="3">
    <source>
        <dbReference type="EMBL" id="OZI39150.1"/>
    </source>
</evidence>
<name>A0A261SQN7_9BORD</name>
<proteinExistence type="predicted"/>
<dbReference type="RefSeq" id="WP_094825524.1">
    <property type="nucleotide sequence ID" value="NZ_NEVL01000002.1"/>
</dbReference>
<evidence type="ECO:0000259" key="2">
    <source>
        <dbReference type="Pfam" id="PF14237"/>
    </source>
</evidence>
<keyword evidence="1" id="KW-1133">Transmembrane helix</keyword>
<dbReference type="OrthoDB" id="8859199at2"/>
<dbReference type="AlphaFoldDB" id="A0A261SQN7"/>
<feature type="domain" description="GYF" evidence="2">
    <location>
        <begin position="4"/>
        <end position="49"/>
    </location>
</feature>
<gene>
    <name evidence="3" type="ORF">CEG14_06385</name>
</gene>
<feature type="transmembrane region" description="Helical" evidence="1">
    <location>
        <begin position="73"/>
        <end position="92"/>
    </location>
</feature>
<protein>
    <recommendedName>
        <fullName evidence="2">GYF domain-containing protein</fullName>
    </recommendedName>
</protein>
<dbReference type="Pfam" id="PF14237">
    <property type="entry name" value="GYF_2"/>
    <property type="match status" value="1"/>
</dbReference>
<sequence>MSEWHYERNGQRISGVSETELRDLMNQNVVTGQTLVWRPGFTDWLRVQETELAPHLGAVQTPPPLPAARIGSGWVWTLALAPVLGLMLEGIVSGIYSHSEYELTLVLLSRKFWYATVILNILLGIMDERSLKRAGVDTKAFGKMVFLVPVYLWMRAKHLSQSPSYFWVWIVLFFLTAFA</sequence>
<accession>A0A261SQN7</accession>
<feature type="transmembrane region" description="Helical" evidence="1">
    <location>
        <begin position="162"/>
        <end position="178"/>
    </location>
</feature>
<evidence type="ECO:0000256" key="1">
    <source>
        <dbReference type="SAM" id="Phobius"/>
    </source>
</evidence>
<reference evidence="3 4" key="1">
    <citation type="submission" date="2017-05" db="EMBL/GenBank/DDBJ databases">
        <title>Complete and WGS of Bordetella genogroups.</title>
        <authorList>
            <person name="Spilker T."/>
            <person name="LiPuma J."/>
        </authorList>
    </citation>
    <scope>NUCLEOTIDE SEQUENCE [LARGE SCALE GENOMIC DNA]</scope>
    <source>
        <strain evidence="3 4">AU17610</strain>
    </source>
</reference>
<keyword evidence="1" id="KW-0812">Transmembrane</keyword>
<dbReference type="Proteomes" id="UP000217005">
    <property type="component" value="Unassembled WGS sequence"/>
</dbReference>
<dbReference type="InterPro" id="IPR025640">
    <property type="entry name" value="GYF_2"/>
</dbReference>
<organism evidence="3 4">
    <name type="scientific">Bordetella genomosp. 1</name>
    <dbReference type="NCBI Taxonomy" id="1395607"/>
    <lineage>
        <taxon>Bacteria</taxon>
        <taxon>Pseudomonadati</taxon>
        <taxon>Pseudomonadota</taxon>
        <taxon>Betaproteobacteria</taxon>
        <taxon>Burkholderiales</taxon>
        <taxon>Alcaligenaceae</taxon>
        <taxon>Bordetella</taxon>
    </lineage>
</organism>
<dbReference type="EMBL" id="NEVL01000002">
    <property type="protein sequence ID" value="OZI39150.1"/>
    <property type="molecule type" value="Genomic_DNA"/>
</dbReference>